<dbReference type="PANTHER" id="PTHR36112">
    <property type="entry name" value="RIBOSOMAL RNA SMALL SUBUNIT METHYLTRANSFERASE J"/>
    <property type="match status" value="1"/>
</dbReference>
<dbReference type="EMBL" id="AJWJ01000139">
    <property type="protein sequence ID" value="KAF2074584.1"/>
    <property type="molecule type" value="Genomic_DNA"/>
</dbReference>
<feature type="compositionally biased region" description="Low complexity" evidence="1">
    <location>
        <begin position="106"/>
        <end position="116"/>
    </location>
</feature>
<protein>
    <recommendedName>
        <fullName evidence="4">SAM-dependent methyltransferase</fullName>
    </recommendedName>
</protein>
<dbReference type="OrthoDB" id="47189at2759"/>
<dbReference type="InterPro" id="IPR007536">
    <property type="entry name" value="16SrRNA_methylTrfase_J"/>
</dbReference>
<evidence type="ECO:0000313" key="2">
    <source>
        <dbReference type="EMBL" id="KAF2074584.1"/>
    </source>
</evidence>
<dbReference type="HAMAP" id="MF_01523">
    <property type="entry name" value="16SrRNA_methyltr_J"/>
    <property type="match status" value="1"/>
</dbReference>
<dbReference type="Gene3D" id="3.40.50.150">
    <property type="entry name" value="Vaccinia Virus protein VP39"/>
    <property type="match status" value="1"/>
</dbReference>
<feature type="region of interest" description="Disordered" evidence="1">
    <location>
        <begin position="87"/>
        <end position="176"/>
    </location>
</feature>
<reference evidence="2" key="1">
    <citation type="submission" date="2020-01" db="EMBL/GenBank/DDBJ databases">
        <title>Development of genomics and gene disruption for Polysphondylium violaceum indicates a role for the polyketide synthase stlB in stalk morphogenesis.</title>
        <authorList>
            <person name="Narita B."/>
            <person name="Kawabe Y."/>
            <person name="Kin K."/>
            <person name="Saito T."/>
            <person name="Gibbs R."/>
            <person name="Kuspa A."/>
            <person name="Muzny D."/>
            <person name="Queller D."/>
            <person name="Richards S."/>
            <person name="Strassman J."/>
            <person name="Sucgang R."/>
            <person name="Worley K."/>
            <person name="Schaap P."/>
        </authorList>
    </citation>
    <scope>NUCLEOTIDE SEQUENCE</scope>
    <source>
        <strain evidence="2">QSvi11</strain>
    </source>
</reference>
<dbReference type="Pfam" id="PF04445">
    <property type="entry name" value="SAM_MT"/>
    <property type="match status" value="1"/>
</dbReference>
<sequence length="483" mass="55471">MFRLGFQSLKKCQNTTATANYIYNILHNRSYSNTVDDDDHQSSLTKKQKQNILFSRQKNLNQFFTEVDDDRKLANLINGKPVDAPRDKIVFKTKSNSDSKQEEQSSTKSSSKLNNLKNKKPHKSQSDLVDNKKEKKIRQERKQFKQQNQKNDNDNDVDDEDYIKDSRDKNNKRDPRYYKEVVPGIAINPNLSKVKVEQIVVTSTEECFDQAQDICKELGINYMNYTNVVSDETFSYELVLYVTNGGVSLNQVDQSTNNKTIRKLVNQISLDYTSGALGYRTERGSNMKSPMIRAVKINKSLPDRILDVTGGLGKDAWIMATLGSHVTVVERNPILVYLMTRALDIAKAHPEYKDIAERMTIVHQDSVEYILQNINKLSQEEKPDVVYMDPMYPSKKKDKSSSKKDIIAIRLLVGGDRGDSTIIFALSKRLAKNKIVWKKPKYAMSTFEANHSFNSPDTRFDVYLTNPENQQDPSKKEEEEEQD</sequence>
<feature type="compositionally biased region" description="Basic and acidic residues" evidence="1">
    <location>
        <begin position="87"/>
        <end position="105"/>
    </location>
</feature>
<feature type="region of interest" description="Disordered" evidence="1">
    <location>
        <begin position="451"/>
        <end position="483"/>
    </location>
</feature>
<evidence type="ECO:0008006" key="4">
    <source>
        <dbReference type="Google" id="ProtNLM"/>
    </source>
</evidence>
<organism evidence="2 3">
    <name type="scientific">Polysphondylium violaceum</name>
    <dbReference type="NCBI Taxonomy" id="133409"/>
    <lineage>
        <taxon>Eukaryota</taxon>
        <taxon>Amoebozoa</taxon>
        <taxon>Evosea</taxon>
        <taxon>Eumycetozoa</taxon>
        <taxon>Dictyostelia</taxon>
        <taxon>Dictyosteliales</taxon>
        <taxon>Dictyosteliaceae</taxon>
        <taxon>Polysphondylium</taxon>
    </lineage>
</organism>
<dbReference type="SUPFAM" id="SSF53335">
    <property type="entry name" value="S-adenosyl-L-methionine-dependent methyltransferases"/>
    <property type="match status" value="1"/>
</dbReference>
<proteinExistence type="inferred from homology"/>
<name>A0A8J4PXH8_9MYCE</name>
<feature type="compositionally biased region" description="Basic and acidic residues" evidence="1">
    <location>
        <begin position="163"/>
        <end position="176"/>
    </location>
</feature>
<comment type="caution">
    <text evidence="2">The sequence shown here is derived from an EMBL/GenBank/DDBJ whole genome shotgun (WGS) entry which is preliminary data.</text>
</comment>
<dbReference type="PANTHER" id="PTHR36112:SF1">
    <property type="entry name" value="RIBOSOMAL RNA SMALL SUBUNIT METHYLTRANSFERASE J"/>
    <property type="match status" value="1"/>
</dbReference>
<dbReference type="AlphaFoldDB" id="A0A8J4PXH8"/>
<gene>
    <name evidence="2" type="ORF">CYY_004091</name>
</gene>
<evidence type="ECO:0000256" key="1">
    <source>
        <dbReference type="SAM" id="MobiDB-lite"/>
    </source>
</evidence>
<accession>A0A8J4PXH8</accession>
<evidence type="ECO:0000313" key="3">
    <source>
        <dbReference type="Proteomes" id="UP000695562"/>
    </source>
</evidence>
<dbReference type="InterPro" id="IPR029063">
    <property type="entry name" value="SAM-dependent_MTases_sf"/>
</dbReference>
<dbReference type="Proteomes" id="UP000695562">
    <property type="component" value="Unassembled WGS sequence"/>
</dbReference>
<dbReference type="CDD" id="cd02440">
    <property type="entry name" value="AdoMet_MTases"/>
    <property type="match status" value="1"/>
</dbReference>
<keyword evidence="3" id="KW-1185">Reference proteome</keyword>
<dbReference type="GO" id="GO:0008990">
    <property type="term" value="F:rRNA (guanine-N2-)-methyltransferase activity"/>
    <property type="evidence" value="ECO:0007669"/>
    <property type="project" value="InterPro"/>
</dbReference>